<dbReference type="PANTHER" id="PTHR23517:SF15">
    <property type="entry name" value="PROTON-DEPENDENT OLIGOPEPTIDE FAMILY TRANSPORT PROTEIN"/>
    <property type="match status" value="1"/>
</dbReference>
<evidence type="ECO:0000256" key="3">
    <source>
        <dbReference type="ARBA" id="ARBA00022448"/>
    </source>
</evidence>
<dbReference type="PROSITE" id="PS01023">
    <property type="entry name" value="PTR2_2"/>
    <property type="match status" value="1"/>
</dbReference>
<feature type="transmembrane region" description="Helical" evidence="9">
    <location>
        <begin position="390"/>
        <end position="409"/>
    </location>
</feature>
<dbReference type="InterPro" id="IPR000109">
    <property type="entry name" value="POT_fam"/>
</dbReference>
<feature type="transmembrane region" description="Helical" evidence="9">
    <location>
        <begin position="457"/>
        <end position="479"/>
    </location>
</feature>
<dbReference type="GO" id="GO:1904680">
    <property type="term" value="F:peptide transmembrane transporter activity"/>
    <property type="evidence" value="ECO:0007669"/>
    <property type="project" value="InterPro"/>
</dbReference>
<dbReference type="CDD" id="cd17346">
    <property type="entry name" value="MFS_DtpA_like"/>
    <property type="match status" value="1"/>
</dbReference>
<dbReference type="InterPro" id="IPR020846">
    <property type="entry name" value="MFS_dom"/>
</dbReference>
<dbReference type="InterPro" id="IPR018456">
    <property type="entry name" value="PTR2_symporter_CS"/>
</dbReference>
<evidence type="ECO:0000256" key="5">
    <source>
        <dbReference type="ARBA" id="ARBA00022692"/>
    </source>
</evidence>
<feature type="transmembrane region" description="Helical" evidence="9">
    <location>
        <begin position="254"/>
        <end position="273"/>
    </location>
</feature>
<comment type="subcellular location">
    <subcellularLocation>
        <location evidence="1">Cell membrane</location>
        <topology evidence="1">Multi-pass membrane protein</topology>
    </subcellularLocation>
    <subcellularLocation>
        <location evidence="8">Membrane</location>
        <topology evidence="8">Multi-pass membrane protein</topology>
    </subcellularLocation>
</comment>
<feature type="transmembrane region" description="Helical" evidence="9">
    <location>
        <begin position="285"/>
        <end position="312"/>
    </location>
</feature>
<dbReference type="InterPro" id="IPR050171">
    <property type="entry name" value="MFS_Transporters"/>
</dbReference>
<dbReference type="RefSeq" id="WP_073575957.1">
    <property type="nucleotide sequence ID" value="NZ_BAAAJZ010000003.1"/>
</dbReference>
<comment type="caution">
    <text evidence="11">The sequence shown here is derived from an EMBL/GenBank/DDBJ whole genome shotgun (WGS) entry which is preliminary data.</text>
</comment>
<dbReference type="InterPro" id="IPR005279">
    <property type="entry name" value="Dipep/tripep_permease"/>
</dbReference>
<dbReference type="PROSITE" id="PS50850">
    <property type="entry name" value="MFS"/>
    <property type="match status" value="1"/>
</dbReference>
<organism evidence="11 12">
    <name type="scientific">Pseudonocardia alni</name>
    <name type="common">Amycolata alni</name>
    <dbReference type="NCBI Taxonomy" id="33907"/>
    <lineage>
        <taxon>Bacteria</taxon>
        <taxon>Bacillati</taxon>
        <taxon>Actinomycetota</taxon>
        <taxon>Actinomycetes</taxon>
        <taxon>Pseudonocardiales</taxon>
        <taxon>Pseudonocardiaceae</taxon>
        <taxon>Pseudonocardia</taxon>
    </lineage>
</organism>
<keyword evidence="6 9" id="KW-1133">Transmembrane helix</keyword>
<evidence type="ECO:0000259" key="10">
    <source>
        <dbReference type="PROSITE" id="PS50850"/>
    </source>
</evidence>
<feature type="transmembrane region" description="Helical" evidence="9">
    <location>
        <begin position="363"/>
        <end position="384"/>
    </location>
</feature>
<proteinExistence type="inferred from homology"/>
<feature type="transmembrane region" description="Helical" evidence="9">
    <location>
        <begin position="95"/>
        <end position="116"/>
    </location>
</feature>
<evidence type="ECO:0000256" key="8">
    <source>
        <dbReference type="RuleBase" id="RU003755"/>
    </source>
</evidence>
<protein>
    <submittedName>
        <fullName evidence="11">POT family proton-dependent oligopeptide transporter</fullName>
    </submittedName>
</protein>
<feature type="transmembrane region" description="Helical" evidence="9">
    <location>
        <begin position="332"/>
        <end position="351"/>
    </location>
</feature>
<evidence type="ECO:0000256" key="1">
    <source>
        <dbReference type="ARBA" id="ARBA00004651"/>
    </source>
</evidence>
<keyword evidence="7 9" id="KW-0472">Membrane</keyword>
<dbReference type="InterPro" id="IPR036259">
    <property type="entry name" value="MFS_trans_sf"/>
</dbReference>
<dbReference type="Pfam" id="PF00854">
    <property type="entry name" value="PTR2"/>
    <property type="match status" value="1"/>
</dbReference>
<evidence type="ECO:0000313" key="11">
    <source>
        <dbReference type="EMBL" id="NYG03076.1"/>
    </source>
</evidence>
<dbReference type="SUPFAM" id="SSF103473">
    <property type="entry name" value="MFS general substrate transporter"/>
    <property type="match status" value="1"/>
</dbReference>
<comment type="similarity">
    <text evidence="2 8">Belongs to the major facilitator superfamily. Proton-dependent oligopeptide transporter (POT/PTR) (TC 2.A.17) family.</text>
</comment>
<feature type="transmembrane region" description="Helical" evidence="9">
    <location>
        <begin position="430"/>
        <end position="451"/>
    </location>
</feature>
<evidence type="ECO:0000256" key="9">
    <source>
        <dbReference type="SAM" id="Phobius"/>
    </source>
</evidence>
<evidence type="ECO:0000313" key="12">
    <source>
        <dbReference type="Proteomes" id="UP000549695"/>
    </source>
</evidence>
<sequence>MSDTTTNPQRRERTFLGHPVQLATLFGVEMFERFSFYGMQAILLYYMYYEVTAGGLGYDQGVAAGVVGAYGGTVYLSTILAAWLGDRLFGPEHVLFGSAVAVMAGHIALALLPGGAGLACGLVLVALGSGGIKANASTIVAMLYGEGDDRRDAGFSIFYLGVNIGALLGQILTPVVQTRAESFHIGFGLAALGMAIGLAQYAFFRRSLPAEGKLPPNPLPASQRTRAGLIGAAVVVVLLVLTVTGVITAGRLDYIVTGVVAVATIAYFSVMLTSSRVNRVERRRVLAFLPMWIASAVFWAIFQQIFTVLTIYADERLNRSVFGLFEIPAGSVQAIEPLFVVLLAGVFAAVWTKLGPRQPASPAKMALGTIIIGVGFLLFVPLAGTGANGTPMLAVAGILLVFCIGELFTSPVGQSLSTKLAPAAFRTQMVALFFLSVSMGSVLAGVLADFYSEENEAAYFGITGAAAIVVGIVVLVLVPKLKVLMEGVR</sequence>
<feature type="transmembrane region" description="Helical" evidence="9">
    <location>
        <begin position="183"/>
        <end position="204"/>
    </location>
</feature>
<feature type="transmembrane region" description="Helical" evidence="9">
    <location>
        <begin position="34"/>
        <end position="49"/>
    </location>
</feature>
<name>A0A852WB89_PSEA5</name>
<dbReference type="NCBIfam" id="TIGR00924">
    <property type="entry name" value="yjdL_sub1_fam"/>
    <property type="match status" value="1"/>
</dbReference>
<gene>
    <name evidence="11" type="ORF">HDA37_003361</name>
</gene>
<evidence type="ECO:0000256" key="4">
    <source>
        <dbReference type="ARBA" id="ARBA00022475"/>
    </source>
</evidence>
<accession>A0A852WB89</accession>
<reference evidence="11 12" key="1">
    <citation type="submission" date="2020-07" db="EMBL/GenBank/DDBJ databases">
        <title>Sequencing the genomes of 1000 actinobacteria strains.</title>
        <authorList>
            <person name="Klenk H.-P."/>
        </authorList>
    </citation>
    <scope>NUCLEOTIDE SEQUENCE [LARGE SCALE GENOMIC DNA]</scope>
    <source>
        <strain evidence="11 12">DSM 44749</strain>
    </source>
</reference>
<feature type="transmembrane region" description="Helical" evidence="9">
    <location>
        <begin position="225"/>
        <end position="248"/>
    </location>
</feature>
<keyword evidence="4" id="KW-1003">Cell membrane</keyword>
<dbReference type="GeneID" id="98053083"/>
<evidence type="ECO:0000256" key="7">
    <source>
        <dbReference type="ARBA" id="ARBA00023136"/>
    </source>
</evidence>
<dbReference type="GO" id="GO:0006857">
    <property type="term" value="P:oligopeptide transport"/>
    <property type="evidence" value="ECO:0007669"/>
    <property type="project" value="InterPro"/>
</dbReference>
<keyword evidence="5 8" id="KW-0812">Transmembrane</keyword>
<dbReference type="Gene3D" id="1.20.1250.20">
    <property type="entry name" value="MFS general substrate transporter like domains"/>
    <property type="match status" value="1"/>
</dbReference>
<dbReference type="Proteomes" id="UP000549695">
    <property type="component" value="Unassembled WGS sequence"/>
</dbReference>
<keyword evidence="3 8" id="KW-0813">Transport</keyword>
<dbReference type="PANTHER" id="PTHR23517">
    <property type="entry name" value="RESISTANCE PROTEIN MDTM, PUTATIVE-RELATED-RELATED"/>
    <property type="match status" value="1"/>
</dbReference>
<evidence type="ECO:0000256" key="2">
    <source>
        <dbReference type="ARBA" id="ARBA00005982"/>
    </source>
</evidence>
<feature type="transmembrane region" description="Helical" evidence="9">
    <location>
        <begin position="61"/>
        <end position="83"/>
    </location>
</feature>
<dbReference type="EMBL" id="JACCCZ010000001">
    <property type="protein sequence ID" value="NYG03076.1"/>
    <property type="molecule type" value="Genomic_DNA"/>
</dbReference>
<evidence type="ECO:0000256" key="6">
    <source>
        <dbReference type="ARBA" id="ARBA00022989"/>
    </source>
</evidence>
<dbReference type="AlphaFoldDB" id="A0A852WB89"/>
<dbReference type="GO" id="GO:0005886">
    <property type="term" value="C:plasma membrane"/>
    <property type="evidence" value="ECO:0007669"/>
    <property type="project" value="UniProtKB-SubCell"/>
</dbReference>
<feature type="domain" description="Major facilitator superfamily (MFS) profile" evidence="10">
    <location>
        <begin position="24"/>
        <end position="482"/>
    </location>
</feature>
<feature type="transmembrane region" description="Helical" evidence="9">
    <location>
        <begin position="157"/>
        <end position="177"/>
    </location>
</feature>
<keyword evidence="12" id="KW-1185">Reference proteome</keyword>